<keyword evidence="3" id="KW-1185">Reference proteome</keyword>
<dbReference type="InterPro" id="IPR023577">
    <property type="entry name" value="CYTH_domain"/>
</dbReference>
<reference evidence="2 3" key="1">
    <citation type="journal article" date="2018" name="Environ. Microbiol.">
        <title>Isolation and genomic characterization of Novimethylophilus kurashikiensis gen. nov. sp. nov., a new lanthanide-dependent methylotrophic species of Methylophilaceae.</title>
        <authorList>
            <person name="Lv H."/>
            <person name="Sahin N."/>
            <person name="Tani A."/>
        </authorList>
    </citation>
    <scope>NUCLEOTIDE SEQUENCE [LARGE SCALE GENOMIC DNA]</scope>
    <source>
        <strain evidence="2 3">La2-4</strain>
    </source>
</reference>
<dbReference type="SMART" id="SM01118">
    <property type="entry name" value="CYTH"/>
    <property type="match status" value="1"/>
</dbReference>
<dbReference type="PANTHER" id="PTHR40114">
    <property type="entry name" value="SLR0698 PROTEIN"/>
    <property type="match status" value="1"/>
</dbReference>
<dbReference type="Gene3D" id="2.40.320.10">
    <property type="entry name" value="Hypothetical Protein Pfu-838710-001"/>
    <property type="match status" value="1"/>
</dbReference>
<gene>
    <name evidence="2" type="ORF">NMK_1805</name>
</gene>
<dbReference type="Proteomes" id="UP000245081">
    <property type="component" value="Unassembled WGS sequence"/>
</dbReference>
<protein>
    <submittedName>
        <fullName evidence="2">Aconitate hydratase B</fullName>
    </submittedName>
</protein>
<feature type="domain" description="CYTH" evidence="1">
    <location>
        <begin position="2"/>
        <end position="212"/>
    </location>
</feature>
<sequence length="217" mass="24035">MAKEIERKFLVNEVPLDLTALTLHSIHQGYLPKSYDAPDVLVHVLAAEAVVVVRKDSHSFKYVIPREDASQMVELFCTGAGLDESGIFGHFRKGPDAPATRFRVQDGVGYLTIKGKPLSGGMTRDEFEYEIPLADARLIIGLFCQDLQVAKSRYCVPHGPYVIELDVFHGALEGFVMAEVELPSEDAPFEPPAWFGVEVSNDPQYSNINLAKRQSGK</sequence>
<dbReference type="PANTHER" id="PTHR40114:SF1">
    <property type="entry name" value="SLR0698 PROTEIN"/>
    <property type="match status" value="1"/>
</dbReference>
<proteinExistence type="predicted"/>
<dbReference type="InterPro" id="IPR012042">
    <property type="entry name" value="NeuTTM/CthTTM-like"/>
</dbReference>
<accession>A0A2R5F7M3</accession>
<dbReference type="OrthoDB" id="9805588at2"/>
<evidence type="ECO:0000313" key="2">
    <source>
        <dbReference type="EMBL" id="GBG14240.1"/>
    </source>
</evidence>
<comment type="caution">
    <text evidence="2">The sequence shown here is derived from an EMBL/GenBank/DDBJ whole genome shotgun (WGS) entry which is preliminary data.</text>
</comment>
<dbReference type="CDD" id="cd07891">
    <property type="entry name" value="CYTH-like_CthTTM-like_1"/>
    <property type="match status" value="1"/>
</dbReference>
<dbReference type="RefSeq" id="WP_109015448.1">
    <property type="nucleotide sequence ID" value="NZ_BDOQ01000007.1"/>
</dbReference>
<dbReference type="InterPro" id="IPR033469">
    <property type="entry name" value="CYTH-like_dom_sf"/>
</dbReference>
<dbReference type="SUPFAM" id="SSF55154">
    <property type="entry name" value="CYTH-like phosphatases"/>
    <property type="match status" value="1"/>
</dbReference>
<dbReference type="AlphaFoldDB" id="A0A2R5F7M3"/>
<name>A0A2R5F7M3_9PROT</name>
<evidence type="ECO:0000259" key="1">
    <source>
        <dbReference type="SMART" id="SM01118"/>
    </source>
</evidence>
<organism evidence="2 3">
    <name type="scientific">Novimethylophilus kurashikiensis</name>
    <dbReference type="NCBI Taxonomy" id="1825523"/>
    <lineage>
        <taxon>Bacteria</taxon>
        <taxon>Pseudomonadati</taxon>
        <taxon>Pseudomonadota</taxon>
        <taxon>Betaproteobacteria</taxon>
        <taxon>Nitrosomonadales</taxon>
        <taxon>Methylophilaceae</taxon>
        <taxon>Novimethylophilus</taxon>
    </lineage>
</organism>
<evidence type="ECO:0000313" key="3">
    <source>
        <dbReference type="Proteomes" id="UP000245081"/>
    </source>
</evidence>
<dbReference type="EMBL" id="BDOQ01000007">
    <property type="protein sequence ID" value="GBG14240.1"/>
    <property type="molecule type" value="Genomic_DNA"/>
</dbReference>